<proteinExistence type="predicted"/>
<name>A0ACB5TBG3_AMBMO</name>
<dbReference type="Proteomes" id="UP001165064">
    <property type="component" value="Unassembled WGS sequence"/>
</dbReference>
<organism evidence="1 2">
    <name type="scientific">Ambrosiozyma monospora</name>
    <name type="common">Yeast</name>
    <name type="synonym">Endomycopsis monosporus</name>
    <dbReference type="NCBI Taxonomy" id="43982"/>
    <lineage>
        <taxon>Eukaryota</taxon>
        <taxon>Fungi</taxon>
        <taxon>Dikarya</taxon>
        <taxon>Ascomycota</taxon>
        <taxon>Saccharomycotina</taxon>
        <taxon>Pichiomycetes</taxon>
        <taxon>Pichiales</taxon>
        <taxon>Pichiaceae</taxon>
        <taxon>Ambrosiozyma</taxon>
    </lineage>
</organism>
<keyword evidence="2" id="KW-1185">Reference proteome</keyword>
<gene>
    <name evidence="1" type="ORF">Amon02_000739600</name>
</gene>
<dbReference type="EMBL" id="BSXS01006140">
    <property type="protein sequence ID" value="GME85125.1"/>
    <property type="molecule type" value="Genomic_DNA"/>
</dbReference>
<accession>A0ACB5TBG3</accession>
<reference evidence="1" key="1">
    <citation type="submission" date="2023-04" db="EMBL/GenBank/DDBJ databases">
        <title>Ambrosiozyma monospora NBRC 10751.</title>
        <authorList>
            <person name="Ichikawa N."/>
            <person name="Sato H."/>
            <person name="Tonouchi N."/>
        </authorList>
    </citation>
    <scope>NUCLEOTIDE SEQUENCE</scope>
    <source>
        <strain evidence="1">NBRC 10751</strain>
    </source>
</reference>
<evidence type="ECO:0000313" key="2">
    <source>
        <dbReference type="Proteomes" id="UP001165064"/>
    </source>
</evidence>
<protein>
    <submittedName>
        <fullName evidence="1">Unnamed protein product</fullName>
    </submittedName>
</protein>
<comment type="caution">
    <text evidence="1">The sequence shown here is derived from an EMBL/GenBank/DDBJ whole genome shotgun (WGS) entry which is preliminary data.</text>
</comment>
<evidence type="ECO:0000313" key="1">
    <source>
        <dbReference type="EMBL" id="GME85125.1"/>
    </source>
</evidence>
<sequence length="174" mass="19849">MNIMTETLNKTEQVARDEGEDEDDDGDEKVISVPLTSVDTKQQQKQQQQQRQKQQQQQHSQIAIDDGQVNKLVEGSIKQAESDKQIKPDQEFEHGKALSQSLEEPILDHGDGSQDFGESNDDHCDVMKLHQLKAIVIMRIMLKPLLVLLNQLKTILIYYLKAMTIMIQIVRATI</sequence>